<protein>
    <submittedName>
        <fullName evidence="1">Uncharacterized protein</fullName>
    </submittedName>
</protein>
<dbReference type="EMBL" id="GBRH01281870">
    <property type="protein sequence ID" value="JAD16025.1"/>
    <property type="molecule type" value="Transcribed_RNA"/>
</dbReference>
<evidence type="ECO:0000313" key="1">
    <source>
        <dbReference type="EMBL" id="JAD16025.1"/>
    </source>
</evidence>
<accession>A0A0A8XTN1</accession>
<proteinExistence type="predicted"/>
<reference evidence="1" key="2">
    <citation type="journal article" date="2015" name="Data Brief">
        <title>Shoot transcriptome of the giant reed, Arundo donax.</title>
        <authorList>
            <person name="Barrero R.A."/>
            <person name="Guerrero F.D."/>
            <person name="Moolhuijzen P."/>
            <person name="Goolsby J.A."/>
            <person name="Tidwell J."/>
            <person name="Bellgard S.E."/>
            <person name="Bellgard M.I."/>
        </authorList>
    </citation>
    <scope>NUCLEOTIDE SEQUENCE</scope>
    <source>
        <tissue evidence="1">Shoot tissue taken approximately 20 cm above the soil surface</tissue>
    </source>
</reference>
<organism evidence="1">
    <name type="scientific">Arundo donax</name>
    <name type="common">Giant reed</name>
    <name type="synonym">Donax arundinaceus</name>
    <dbReference type="NCBI Taxonomy" id="35708"/>
    <lineage>
        <taxon>Eukaryota</taxon>
        <taxon>Viridiplantae</taxon>
        <taxon>Streptophyta</taxon>
        <taxon>Embryophyta</taxon>
        <taxon>Tracheophyta</taxon>
        <taxon>Spermatophyta</taxon>
        <taxon>Magnoliopsida</taxon>
        <taxon>Liliopsida</taxon>
        <taxon>Poales</taxon>
        <taxon>Poaceae</taxon>
        <taxon>PACMAD clade</taxon>
        <taxon>Arundinoideae</taxon>
        <taxon>Arundineae</taxon>
        <taxon>Arundo</taxon>
    </lineage>
</organism>
<sequence>MGKRCEMPVCTAHGWCGGWGVVTRSWNPLHVIGDLPEMVLDSPGFGFDGSWEANMELGIELWHCCCSWFYCFIISRWVLFSYSVQ</sequence>
<reference evidence="1" key="1">
    <citation type="submission" date="2014-09" db="EMBL/GenBank/DDBJ databases">
        <authorList>
            <person name="Magalhaes I.L.F."/>
            <person name="Oliveira U."/>
            <person name="Santos F.R."/>
            <person name="Vidigal T.H.D.A."/>
            <person name="Brescovit A.D."/>
            <person name="Santos A.J."/>
        </authorList>
    </citation>
    <scope>NUCLEOTIDE SEQUENCE</scope>
    <source>
        <tissue evidence="1">Shoot tissue taken approximately 20 cm above the soil surface</tissue>
    </source>
</reference>
<dbReference type="AlphaFoldDB" id="A0A0A8XTN1"/>
<name>A0A0A8XTN1_ARUDO</name>